<name>A0ABN2MHV6_9PSEU</name>
<dbReference type="Gene3D" id="3.50.50.60">
    <property type="entry name" value="FAD/NAD(P)-binding domain"/>
    <property type="match status" value="2"/>
</dbReference>
<organism evidence="8 9">
    <name type="scientific">Pseudonocardia ailaonensis</name>
    <dbReference type="NCBI Taxonomy" id="367279"/>
    <lineage>
        <taxon>Bacteria</taxon>
        <taxon>Bacillati</taxon>
        <taxon>Actinomycetota</taxon>
        <taxon>Actinomycetes</taxon>
        <taxon>Pseudonocardiales</taxon>
        <taxon>Pseudonocardiaceae</taxon>
        <taxon>Pseudonocardia</taxon>
    </lineage>
</organism>
<evidence type="ECO:0000256" key="6">
    <source>
        <dbReference type="ARBA" id="ARBA00023002"/>
    </source>
</evidence>
<keyword evidence="5" id="KW-0521">NADP</keyword>
<accession>A0ABN2MHV6</accession>
<evidence type="ECO:0000313" key="9">
    <source>
        <dbReference type="Proteomes" id="UP001500449"/>
    </source>
</evidence>
<keyword evidence="6" id="KW-0560">Oxidoreductase</keyword>
<keyword evidence="4" id="KW-0274">FAD</keyword>
<evidence type="ECO:0000256" key="2">
    <source>
        <dbReference type="ARBA" id="ARBA00010139"/>
    </source>
</evidence>
<dbReference type="InterPro" id="IPR050775">
    <property type="entry name" value="FAD-binding_Monooxygenases"/>
</dbReference>
<gene>
    <name evidence="8" type="ORF">GCM10009836_02020</name>
</gene>
<keyword evidence="9" id="KW-1185">Reference proteome</keyword>
<reference evidence="8 9" key="1">
    <citation type="journal article" date="2019" name="Int. J. Syst. Evol. Microbiol.">
        <title>The Global Catalogue of Microorganisms (GCM) 10K type strain sequencing project: providing services to taxonomists for standard genome sequencing and annotation.</title>
        <authorList>
            <consortium name="The Broad Institute Genomics Platform"/>
            <consortium name="The Broad Institute Genome Sequencing Center for Infectious Disease"/>
            <person name="Wu L."/>
            <person name="Ma J."/>
        </authorList>
    </citation>
    <scope>NUCLEOTIDE SEQUENCE [LARGE SCALE GENOMIC DNA]</scope>
    <source>
        <strain evidence="8 9">JCM 16009</strain>
    </source>
</reference>
<keyword evidence="3" id="KW-0285">Flavoprotein</keyword>
<evidence type="ECO:0000256" key="7">
    <source>
        <dbReference type="SAM" id="MobiDB-lite"/>
    </source>
</evidence>
<feature type="region of interest" description="Disordered" evidence="7">
    <location>
        <begin position="1"/>
        <end position="26"/>
    </location>
</feature>
<protein>
    <submittedName>
        <fullName evidence="8">NAD(P)/FAD-dependent oxidoreductase</fullName>
    </submittedName>
</protein>
<feature type="compositionally biased region" description="Basic and acidic residues" evidence="7">
    <location>
        <begin position="16"/>
        <end position="26"/>
    </location>
</feature>
<dbReference type="Proteomes" id="UP001500449">
    <property type="component" value="Unassembled WGS sequence"/>
</dbReference>
<evidence type="ECO:0000256" key="4">
    <source>
        <dbReference type="ARBA" id="ARBA00022827"/>
    </source>
</evidence>
<comment type="cofactor">
    <cofactor evidence="1">
        <name>FAD</name>
        <dbReference type="ChEBI" id="CHEBI:57692"/>
    </cofactor>
</comment>
<dbReference type="Pfam" id="PF13450">
    <property type="entry name" value="NAD_binding_8"/>
    <property type="match status" value="1"/>
</dbReference>
<dbReference type="PANTHER" id="PTHR43098:SF2">
    <property type="entry name" value="FAD-BINDING MONOOXYGENASE AUSB-RELATED"/>
    <property type="match status" value="1"/>
</dbReference>
<dbReference type="SUPFAM" id="SSF51905">
    <property type="entry name" value="FAD/NAD(P)-binding domain"/>
    <property type="match status" value="2"/>
</dbReference>
<evidence type="ECO:0000256" key="1">
    <source>
        <dbReference type="ARBA" id="ARBA00001974"/>
    </source>
</evidence>
<dbReference type="PANTHER" id="PTHR43098">
    <property type="entry name" value="L-ORNITHINE N(5)-MONOOXYGENASE-RELATED"/>
    <property type="match status" value="1"/>
</dbReference>
<dbReference type="RefSeq" id="WP_344411577.1">
    <property type="nucleotide sequence ID" value="NZ_BAAAQK010000001.1"/>
</dbReference>
<evidence type="ECO:0000256" key="3">
    <source>
        <dbReference type="ARBA" id="ARBA00022630"/>
    </source>
</evidence>
<comment type="caution">
    <text evidence="8">The sequence shown here is derived from an EMBL/GenBank/DDBJ whole genome shotgun (WGS) entry which is preliminary data.</text>
</comment>
<dbReference type="InterPro" id="IPR020946">
    <property type="entry name" value="Flavin_mOase-like"/>
</dbReference>
<dbReference type="InterPro" id="IPR036188">
    <property type="entry name" value="FAD/NAD-bd_sf"/>
</dbReference>
<dbReference type="EMBL" id="BAAAQK010000001">
    <property type="protein sequence ID" value="GAA1827894.1"/>
    <property type="molecule type" value="Genomic_DNA"/>
</dbReference>
<proteinExistence type="inferred from homology"/>
<comment type="similarity">
    <text evidence="2">Belongs to the FAD-binding monooxygenase family.</text>
</comment>
<dbReference type="Pfam" id="PF00743">
    <property type="entry name" value="FMO-like"/>
    <property type="match status" value="1"/>
</dbReference>
<evidence type="ECO:0000256" key="5">
    <source>
        <dbReference type="ARBA" id="ARBA00022857"/>
    </source>
</evidence>
<sequence length="618" mass="68483">MTTEPHDGTDPGADLDAVRQRYRAERDKRMRNDGIGQYRRMDGPFAAWLEDPYVSSDGSREPVTATNDVVIIGAGIGSLVTAGHLSEAGITDIRVIDTAGDFGGAWYWNRYPGVMCDVEAYIYLPLLEETGYTPTRKYTDGEEIRLHLQRTARYLDLYRQALLQTTVTDARWEETSGRWVVTTDRGDEIRARYLIIPTGQLLKPKLPGIPGIETFSGTMFHTSRWDFEYTGGDITGGLDRLADKRVGIIGTGSTAIQAIPHLAEGARELYVFQRTPSAVDVRNNRPTPPDFGADHAPGWQRRRRQNFTRIVSGQDVDVDLVGDGWTAMFTALTSAHLLKDRPTMTSRERAAILERSDVNVMDAIRQRIDDTVADKATAELLKPWYGRWCKRPCFHDEYLPAFNVPGTVLVDTDGRGPDAIEGSTVVVGERRYELDCLIFATGFEVGTSYADRVGFDPVGRSGRSISEKWAHGPETLHGVQCHDFPNAFFTNTNHAPRTANYTHLADEQARHIAFVIASARKRGADIVEVTAEAERAWGEEVARGAHRGARYRAECTPGFLNGEGKIEETSGGIYAGTYTDGPVKFFGILERWRAENDLADLDLRAAEADAEVGSEVGG</sequence>
<evidence type="ECO:0000313" key="8">
    <source>
        <dbReference type="EMBL" id="GAA1827894.1"/>
    </source>
</evidence>